<evidence type="ECO:0008006" key="4">
    <source>
        <dbReference type="Google" id="ProtNLM"/>
    </source>
</evidence>
<comment type="caution">
    <text evidence="2">The sequence shown here is derived from an EMBL/GenBank/DDBJ whole genome shotgun (WGS) entry which is preliminary data.</text>
</comment>
<dbReference type="OrthoDB" id="7508901at2"/>
<dbReference type="EMBL" id="QLMG01000001">
    <property type="protein sequence ID" value="RAK24121.1"/>
    <property type="molecule type" value="Genomic_DNA"/>
</dbReference>
<keyword evidence="1" id="KW-1133">Transmembrane helix</keyword>
<protein>
    <recommendedName>
        <fullName evidence="4">Holin</fullName>
    </recommendedName>
</protein>
<feature type="transmembrane region" description="Helical" evidence="1">
    <location>
        <begin position="7"/>
        <end position="28"/>
    </location>
</feature>
<dbReference type="AlphaFoldDB" id="A0A327YU86"/>
<keyword evidence="3" id="KW-1185">Reference proteome</keyword>
<feature type="transmembrane region" description="Helical" evidence="1">
    <location>
        <begin position="40"/>
        <end position="61"/>
    </location>
</feature>
<reference evidence="2 3" key="1">
    <citation type="submission" date="2018-06" db="EMBL/GenBank/DDBJ databases">
        <title>Genomic Encyclopedia of Archaeal and Bacterial Type Strains, Phase II (KMG-II): from individual species to whole genera.</title>
        <authorList>
            <person name="Goeker M."/>
        </authorList>
    </citation>
    <scope>NUCLEOTIDE SEQUENCE [LARGE SCALE GENOMIC DNA]</scope>
    <source>
        <strain evidence="2 3">DSM 22011</strain>
    </source>
</reference>
<proteinExistence type="predicted"/>
<evidence type="ECO:0000313" key="3">
    <source>
        <dbReference type="Proteomes" id="UP000249165"/>
    </source>
</evidence>
<accession>A0A327YU86</accession>
<organism evidence="2 3">
    <name type="scientific">Salipiger aestuarii</name>
    <dbReference type="NCBI Taxonomy" id="568098"/>
    <lineage>
        <taxon>Bacteria</taxon>
        <taxon>Pseudomonadati</taxon>
        <taxon>Pseudomonadota</taxon>
        <taxon>Alphaproteobacteria</taxon>
        <taxon>Rhodobacterales</taxon>
        <taxon>Roseobacteraceae</taxon>
        <taxon>Salipiger</taxon>
    </lineage>
</organism>
<sequence>MYGTKSPLASVTIWGSIIAIAPQVLSLVGIEMSQEQATGIAAHADAIITAVGGLIAIYGRVRAKSTIGKS</sequence>
<name>A0A327YU86_9RHOB</name>
<evidence type="ECO:0000313" key="2">
    <source>
        <dbReference type="EMBL" id="RAK24121.1"/>
    </source>
</evidence>
<gene>
    <name evidence="2" type="ORF">ATI53_1001228</name>
</gene>
<dbReference type="RefSeq" id="WP_111549533.1">
    <property type="nucleotide sequence ID" value="NZ_LIQE01000042.1"/>
</dbReference>
<dbReference type="Proteomes" id="UP000249165">
    <property type="component" value="Unassembled WGS sequence"/>
</dbReference>
<keyword evidence="1" id="KW-0812">Transmembrane</keyword>
<evidence type="ECO:0000256" key="1">
    <source>
        <dbReference type="SAM" id="Phobius"/>
    </source>
</evidence>
<keyword evidence="1" id="KW-0472">Membrane</keyword>